<comment type="subunit">
    <text evidence="1">Component of the TIM23 complex.</text>
</comment>
<evidence type="ECO:0000256" key="1">
    <source>
        <dbReference type="RuleBase" id="RU365079"/>
    </source>
</evidence>
<feature type="compositionally biased region" description="Pro residues" evidence="2">
    <location>
        <begin position="52"/>
        <end position="73"/>
    </location>
</feature>
<keyword evidence="1" id="KW-0653">Protein transport</keyword>
<feature type="region of interest" description="Disordered" evidence="2">
    <location>
        <begin position="155"/>
        <end position="326"/>
    </location>
</feature>
<keyword evidence="1" id="KW-0811">Translocation</keyword>
<feature type="compositionally biased region" description="Low complexity" evidence="2">
    <location>
        <begin position="193"/>
        <end position="210"/>
    </location>
</feature>
<comment type="caution">
    <text evidence="4">The sequence shown here is derived from an EMBL/GenBank/DDBJ whole genome shotgun (WGS) entry which is preliminary data.</text>
</comment>
<protein>
    <recommendedName>
        <fullName evidence="1">Mitochondrial import inner membrane translocase subunit TIM50</fullName>
    </recommendedName>
</protein>
<dbReference type="PROSITE" id="PS50969">
    <property type="entry name" value="FCP1"/>
    <property type="match status" value="1"/>
</dbReference>
<dbReference type="InterPro" id="IPR023214">
    <property type="entry name" value="HAD_sf"/>
</dbReference>
<dbReference type="Gene3D" id="3.40.50.1000">
    <property type="entry name" value="HAD superfamily/HAD-like"/>
    <property type="match status" value="1"/>
</dbReference>
<comment type="similarity">
    <text evidence="1">Belongs to the TIM50 family.</text>
</comment>
<feature type="compositionally biased region" description="Basic residues" evidence="2">
    <location>
        <begin position="295"/>
        <end position="305"/>
    </location>
</feature>
<evidence type="ECO:0000259" key="3">
    <source>
        <dbReference type="PROSITE" id="PS50969"/>
    </source>
</evidence>
<proteinExistence type="inferred from homology"/>
<keyword evidence="1" id="KW-0813">Transport</keyword>
<evidence type="ECO:0000313" key="4">
    <source>
        <dbReference type="EMBL" id="KAL0631736.1"/>
    </source>
</evidence>
<keyword evidence="1" id="KW-0496">Mitochondrion</keyword>
<dbReference type="SMART" id="SM00577">
    <property type="entry name" value="CPDc"/>
    <property type="match status" value="1"/>
</dbReference>
<feature type="domain" description="FCP1 homology" evidence="3">
    <location>
        <begin position="354"/>
        <end position="526"/>
    </location>
</feature>
<dbReference type="SUPFAM" id="SSF56784">
    <property type="entry name" value="HAD-like"/>
    <property type="match status" value="1"/>
</dbReference>
<evidence type="ECO:0000313" key="5">
    <source>
        <dbReference type="Proteomes" id="UP001447188"/>
    </source>
</evidence>
<dbReference type="PANTHER" id="PTHR12210">
    <property type="entry name" value="DULLARD PROTEIN PHOSPHATASE"/>
    <property type="match status" value="1"/>
</dbReference>
<feature type="region of interest" description="Disordered" evidence="2">
    <location>
        <begin position="1"/>
        <end position="143"/>
    </location>
</feature>
<feature type="compositionally biased region" description="Basic and acidic residues" evidence="2">
    <location>
        <begin position="107"/>
        <end position="125"/>
    </location>
</feature>
<dbReference type="InterPro" id="IPR036412">
    <property type="entry name" value="HAD-like_sf"/>
</dbReference>
<evidence type="ECO:0000256" key="2">
    <source>
        <dbReference type="SAM" id="MobiDB-lite"/>
    </source>
</evidence>
<gene>
    <name evidence="4" type="ORF">Q9L58_009389</name>
</gene>
<feature type="compositionally biased region" description="Polar residues" evidence="2">
    <location>
        <begin position="158"/>
        <end position="172"/>
    </location>
</feature>
<keyword evidence="1" id="KW-0809">Transit peptide</keyword>
<dbReference type="InterPro" id="IPR004274">
    <property type="entry name" value="FCP1_dom"/>
</dbReference>
<reference evidence="4 5" key="1">
    <citation type="submission" date="2024-02" db="EMBL/GenBank/DDBJ databases">
        <title>Discinaceae phylogenomics.</title>
        <authorList>
            <person name="Dirks A.C."/>
            <person name="James T.Y."/>
        </authorList>
    </citation>
    <scope>NUCLEOTIDE SEQUENCE [LARGE SCALE GENOMIC DNA]</scope>
    <source>
        <strain evidence="4 5">ACD0624</strain>
    </source>
</reference>
<organism evidence="4 5">
    <name type="scientific">Discina gigas</name>
    <dbReference type="NCBI Taxonomy" id="1032678"/>
    <lineage>
        <taxon>Eukaryota</taxon>
        <taxon>Fungi</taxon>
        <taxon>Dikarya</taxon>
        <taxon>Ascomycota</taxon>
        <taxon>Pezizomycotina</taxon>
        <taxon>Pezizomycetes</taxon>
        <taxon>Pezizales</taxon>
        <taxon>Discinaceae</taxon>
        <taxon>Discina</taxon>
    </lineage>
</organism>
<dbReference type="Proteomes" id="UP001447188">
    <property type="component" value="Unassembled WGS sequence"/>
</dbReference>
<feature type="compositionally biased region" description="Pro residues" evidence="2">
    <location>
        <begin position="311"/>
        <end position="326"/>
    </location>
</feature>
<dbReference type="Pfam" id="PF03031">
    <property type="entry name" value="NIF"/>
    <property type="match status" value="1"/>
</dbReference>
<comment type="subcellular location">
    <subcellularLocation>
        <location evidence="1">Mitochondrion inner membrane</location>
        <topology evidence="1">Single-pass membrane protein</topology>
    </subcellularLocation>
</comment>
<keyword evidence="5" id="KW-1185">Reference proteome</keyword>
<dbReference type="EMBL" id="JBBBZM010000216">
    <property type="protein sequence ID" value="KAL0631736.1"/>
    <property type="molecule type" value="Genomic_DNA"/>
</dbReference>
<feature type="compositionally biased region" description="Low complexity" evidence="2">
    <location>
        <begin position="245"/>
        <end position="259"/>
    </location>
</feature>
<sequence>MSSSNHTLPKRPSDEEILFTGRRRNNNLKRKERKAYRKEHPEYVPGSGRPDLYPPPPVAPPRIPPPLPPPPPQATRSSGGMGGAYRHAGERGLPPRPKTPDMWGDGYRPDSRGGRRGDVGREIQGRYESYGTSGRGGESYAAPGQEHWRYRDVETARSSRGSFYNHANTSDNGGVALYSGRGDQYGSQYYNQSPPGAYASSSYSTAHGAHQPYEGLQASGRRSQGHHPVNDNYRSDHRGFPTAYSSSRGPLSSSRFSQSINKHSRYAAPSTAFSTRVAPPPLAAPTATDNDKRALKAARKATRKAAKSEATPPPTDRTLSPPPSLLPFPKTALPVPKPLQHYLSLSLIPSPRLTSPARQLIILDLNGTILARERGRAHSGSLNPTPRPGLGLFLRYLFANFSVMVWSSAQPDNVRMMVTALFSPSQKAELLALWGRDTLGLTKQQFSAKTQVYKRLERVWEGQYKIPHTEEGCAWDQTNTMLLDDSKLKAKGQPWNHIEVPEFSGTKHEQEHDRALHALVGYLEEVKWSGNVSAFTREVWFKVGGKWDAVGTMVLNEYKAVE</sequence>
<comment type="function">
    <text evidence="1">Essential component of the TIM23 complex, a complex that mediates the translocation of transit peptide-containing proteins across the mitochondrial inner membrane.</text>
</comment>
<accession>A0ABR3G830</accession>
<name>A0ABR3G830_9PEZI</name>
<feature type="compositionally biased region" description="Basic residues" evidence="2">
    <location>
        <begin position="21"/>
        <end position="37"/>
    </location>
</feature>
<dbReference type="InterPro" id="IPR050365">
    <property type="entry name" value="TIM50"/>
</dbReference>